<name>A0A120I9W6_9LACT</name>
<dbReference type="SUPFAM" id="SSF51679">
    <property type="entry name" value="Bacterial luciferase-like"/>
    <property type="match status" value="1"/>
</dbReference>
<dbReference type="InterPro" id="IPR011251">
    <property type="entry name" value="Luciferase-like_dom"/>
</dbReference>
<dbReference type="InterPro" id="IPR019949">
    <property type="entry name" value="CmoO-like"/>
</dbReference>
<comment type="similarity">
    <text evidence="1">To bacterial alkanal monooxygenase alpha and beta chains.</text>
</comment>
<dbReference type="GO" id="GO:0005829">
    <property type="term" value="C:cytosol"/>
    <property type="evidence" value="ECO:0007669"/>
    <property type="project" value="TreeGrafter"/>
</dbReference>
<evidence type="ECO:0000313" key="5">
    <source>
        <dbReference type="Proteomes" id="UP000594771"/>
    </source>
</evidence>
<dbReference type="NCBIfam" id="TIGR03558">
    <property type="entry name" value="oxido_grp_1"/>
    <property type="match status" value="1"/>
</dbReference>
<dbReference type="Gene3D" id="3.20.20.30">
    <property type="entry name" value="Luciferase-like domain"/>
    <property type="match status" value="1"/>
</dbReference>
<keyword evidence="6" id="KW-1185">Reference proteome</keyword>
<gene>
    <name evidence="4" type="ORF">I6G68_03335</name>
    <name evidence="3" type="ORF">ODY43_08895</name>
</gene>
<dbReference type="PANTHER" id="PTHR30137:SF6">
    <property type="entry name" value="LUCIFERASE-LIKE MONOOXYGENASE"/>
    <property type="match status" value="1"/>
</dbReference>
<dbReference type="EMBL" id="JAOTML010000013">
    <property type="protein sequence ID" value="MCY3054095.1"/>
    <property type="molecule type" value="Genomic_DNA"/>
</dbReference>
<dbReference type="RefSeq" id="WP_060778639.1">
    <property type="nucleotide sequence ID" value="NZ_CAJHLH010000021.1"/>
</dbReference>
<dbReference type="CDD" id="cd00347">
    <property type="entry name" value="Flavin_utilizing_monoxygenases"/>
    <property type="match status" value="1"/>
</dbReference>
<dbReference type="GO" id="GO:0016705">
    <property type="term" value="F:oxidoreductase activity, acting on paired donors, with incorporation or reduction of molecular oxygen"/>
    <property type="evidence" value="ECO:0007669"/>
    <property type="project" value="InterPro"/>
</dbReference>
<sequence length="333" mass="37609">MKVSVLDYAVIDEGETASQALAHTIQLAQKAEALGYQRFWMAEHHNVPAFASSSPEVIMMQLLNHTQRIRIGSGGIMLPHYSPYKVVENFKVMEAYFPGRIDLGVGNNMGTPVVRKALERAGDKIPSYEEDLRQVYDYLTQSEDGQTKILANPQVEDLPAMWLLSTSVRRAKWAAEAGCAYVYGIFPYAREDALEVGRQAIATYRKYFKASQLLEEPKAMFSAFVATADQEEEAEDLTRSLDLWLLGQDQFSYYQRMPSVKTAKTTEITSQMAEKIKSNRSRMLHGKASQVASQLKDWIEYLDADEALIMPLVPGIDKRMQTLELLARYLGTK</sequence>
<evidence type="ECO:0000259" key="2">
    <source>
        <dbReference type="Pfam" id="PF00296"/>
    </source>
</evidence>
<evidence type="ECO:0000256" key="1">
    <source>
        <dbReference type="ARBA" id="ARBA00007789"/>
    </source>
</evidence>
<dbReference type="EMBL" id="CP065662">
    <property type="protein sequence ID" value="QPS02115.1"/>
    <property type="molecule type" value="Genomic_DNA"/>
</dbReference>
<evidence type="ECO:0000313" key="4">
    <source>
        <dbReference type="EMBL" id="QPS02115.1"/>
    </source>
</evidence>
<dbReference type="KEGG" id="aun:AWM73_06695"/>
<reference evidence="4 5" key="1">
    <citation type="submission" date="2020-12" db="EMBL/GenBank/DDBJ databases">
        <title>FDA dAtabase for Regulatory Grade micrObial Sequences (FDA-ARGOS): Supporting development and validation of Infectious Disease Dx tests.</title>
        <authorList>
            <person name="Sproer C."/>
            <person name="Gronow S."/>
            <person name="Severitt S."/>
            <person name="Schroder I."/>
            <person name="Tallon L."/>
            <person name="Sadzewicz L."/>
            <person name="Zhao X."/>
            <person name="Boylan J."/>
            <person name="Ott S."/>
            <person name="Bowen H."/>
            <person name="Vavikolanu K."/>
            <person name="Mehta A."/>
            <person name="Aluvathingal J."/>
            <person name="Nadendla S."/>
            <person name="Lowell S."/>
            <person name="Myers T."/>
            <person name="Yan Y."/>
            <person name="Sichtig H."/>
        </authorList>
    </citation>
    <scope>NUCLEOTIDE SEQUENCE [LARGE SCALE GENOMIC DNA]</scope>
    <source>
        <strain evidence="4 5">FDAARGOS_911</strain>
    </source>
</reference>
<dbReference type="InterPro" id="IPR050766">
    <property type="entry name" value="Bact_Lucif_Oxidored"/>
</dbReference>
<proteinExistence type="predicted"/>
<protein>
    <submittedName>
        <fullName evidence="4">LLM class flavin-dependent oxidoreductase</fullName>
    </submittedName>
</protein>
<dbReference type="AlphaFoldDB" id="A0A120I9W6"/>
<dbReference type="GeneID" id="35767236"/>
<accession>A0A120I9W6</accession>
<dbReference type="Pfam" id="PF00296">
    <property type="entry name" value="Bac_luciferase"/>
    <property type="match status" value="1"/>
</dbReference>
<dbReference type="OrthoDB" id="9780518at2"/>
<feature type="domain" description="Luciferase-like" evidence="2">
    <location>
        <begin position="1"/>
        <end position="298"/>
    </location>
</feature>
<dbReference type="PANTHER" id="PTHR30137">
    <property type="entry name" value="LUCIFERASE-LIKE MONOOXYGENASE"/>
    <property type="match status" value="1"/>
</dbReference>
<dbReference type="InterPro" id="IPR036661">
    <property type="entry name" value="Luciferase-like_sf"/>
</dbReference>
<evidence type="ECO:0000313" key="3">
    <source>
        <dbReference type="EMBL" id="MCY3054095.1"/>
    </source>
</evidence>
<dbReference type="Proteomes" id="UP000594771">
    <property type="component" value="Chromosome"/>
</dbReference>
<reference evidence="3" key="2">
    <citation type="submission" date="2022-09" db="EMBL/GenBank/DDBJ databases">
        <title>Aerococcus urinae taxonomy study.</title>
        <authorList>
            <person name="Christensen J."/>
            <person name="Senneby E."/>
        </authorList>
    </citation>
    <scope>NUCLEOTIDE SEQUENCE</scope>
    <source>
        <strain evidence="3">NLD-066-U95</strain>
    </source>
</reference>
<evidence type="ECO:0000313" key="6">
    <source>
        <dbReference type="Proteomes" id="UP001069145"/>
    </source>
</evidence>
<dbReference type="Proteomes" id="UP001069145">
    <property type="component" value="Unassembled WGS sequence"/>
</dbReference>
<organism evidence="4 5">
    <name type="scientific">Aerococcus urinae</name>
    <dbReference type="NCBI Taxonomy" id="1376"/>
    <lineage>
        <taxon>Bacteria</taxon>
        <taxon>Bacillati</taxon>
        <taxon>Bacillota</taxon>
        <taxon>Bacilli</taxon>
        <taxon>Lactobacillales</taxon>
        <taxon>Aerococcaceae</taxon>
        <taxon>Aerococcus</taxon>
    </lineage>
</organism>